<gene>
    <name evidence="3" type="ORF">ZHAS_00007873</name>
</gene>
<dbReference type="EnsemblMetazoa" id="ASIC007873-RA">
    <property type="protein sequence ID" value="ASIC007873-PA"/>
    <property type="gene ID" value="ASIC007873"/>
</dbReference>
<dbReference type="VEuPathDB" id="VectorBase:ASIC007873"/>
<dbReference type="VEuPathDB" id="VectorBase:ASIS012216"/>
<evidence type="ECO:0000313" key="5">
    <source>
        <dbReference type="Proteomes" id="UP000030765"/>
    </source>
</evidence>
<dbReference type="InterPro" id="IPR001875">
    <property type="entry name" value="DED_dom"/>
</dbReference>
<organism evidence="3">
    <name type="scientific">Anopheles sinensis</name>
    <name type="common">Mosquito</name>
    <dbReference type="NCBI Taxonomy" id="74873"/>
    <lineage>
        <taxon>Eukaryota</taxon>
        <taxon>Metazoa</taxon>
        <taxon>Ecdysozoa</taxon>
        <taxon>Arthropoda</taxon>
        <taxon>Hexapoda</taxon>
        <taxon>Insecta</taxon>
        <taxon>Pterygota</taxon>
        <taxon>Neoptera</taxon>
        <taxon>Endopterygota</taxon>
        <taxon>Diptera</taxon>
        <taxon>Nematocera</taxon>
        <taxon>Culicoidea</taxon>
        <taxon>Culicidae</taxon>
        <taxon>Anophelinae</taxon>
        <taxon>Anopheles</taxon>
    </lineage>
</organism>
<dbReference type="GO" id="GO:0042981">
    <property type="term" value="P:regulation of apoptotic process"/>
    <property type="evidence" value="ECO:0007669"/>
    <property type="project" value="InterPro"/>
</dbReference>
<dbReference type="Pfam" id="PF00531">
    <property type="entry name" value="Death"/>
    <property type="match status" value="1"/>
</dbReference>
<evidence type="ECO:0000313" key="4">
    <source>
        <dbReference type="EnsemblMetazoa" id="ASIC007873-PA"/>
    </source>
</evidence>
<dbReference type="SUPFAM" id="SSF47986">
    <property type="entry name" value="DEATH domain"/>
    <property type="match status" value="1"/>
</dbReference>
<dbReference type="CDD" id="cd01670">
    <property type="entry name" value="Death"/>
    <property type="match status" value="1"/>
</dbReference>
<dbReference type="Gene3D" id="1.10.533.10">
    <property type="entry name" value="Death Domain, Fas"/>
    <property type="match status" value="2"/>
</dbReference>
<proteinExistence type="predicted"/>
<dbReference type="PROSITE" id="PS50017">
    <property type="entry name" value="DEATH_DOMAIN"/>
    <property type="match status" value="1"/>
</dbReference>
<dbReference type="EMBL" id="KE525007">
    <property type="protein sequence ID" value="KFB40398.1"/>
    <property type="molecule type" value="Genomic_DNA"/>
</dbReference>
<evidence type="ECO:0000259" key="2">
    <source>
        <dbReference type="PROSITE" id="PS50168"/>
    </source>
</evidence>
<dbReference type="EMBL" id="ATLV01015365">
    <property type="status" value="NOT_ANNOTATED_CDS"/>
    <property type="molecule type" value="Genomic_DNA"/>
</dbReference>
<feature type="domain" description="Death" evidence="1">
    <location>
        <begin position="152"/>
        <end position="239"/>
    </location>
</feature>
<dbReference type="GO" id="GO:0007165">
    <property type="term" value="P:signal transduction"/>
    <property type="evidence" value="ECO:0007669"/>
    <property type="project" value="InterPro"/>
</dbReference>
<dbReference type="InterPro" id="IPR000488">
    <property type="entry name" value="Death_dom"/>
</dbReference>
<sequence length="241" mass="28605">MEISVQDRVLYEQLCKDYLNLKLLAQNACTSPERLEQCKQLIREDVHSRRKLSKVANFEDLLQLLEQRNLLSLLKPDVIERLELVLDSDDIAKAIKLYRRTISSHYPAIRRFYLEDLRHRDRRSLLEKEVEKIKLAEQSTVSAFHEKYLQQREAIISLLQNQIGKDWRVFGRYLNITEAELDEINERYRTDLKGRIYEMLIGVEQKVGEGSQEQFISTLTKALESIRRKDLKRKVEKMLDV</sequence>
<dbReference type="InterPro" id="IPR011029">
    <property type="entry name" value="DEATH-like_dom_sf"/>
</dbReference>
<keyword evidence="5" id="KW-1185">Reference proteome</keyword>
<evidence type="ECO:0000259" key="1">
    <source>
        <dbReference type="PROSITE" id="PS50017"/>
    </source>
</evidence>
<accession>A0A084VR04</accession>
<reference evidence="4" key="2">
    <citation type="submission" date="2020-05" db="UniProtKB">
        <authorList>
            <consortium name="EnsemblMetazoa"/>
        </authorList>
    </citation>
    <scope>IDENTIFICATION</scope>
</reference>
<evidence type="ECO:0000313" key="3">
    <source>
        <dbReference type="EMBL" id="KFB40398.1"/>
    </source>
</evidence>
<reference evidence="3 5" key="1">
    <citation type="journal article" date="2014" name="BMC Genomics">
        <title>Genome sequence of Anopheles sinensis provides insight into genetics basis of mosquito competence for malaria parasites.</title>
        <authorList>
            <person name="Zhou D."/>
            <person name="Zhang D."/>
            <person name="Ding G."/>
            <person name="Shi L."/>
            <person name="Hou Q."/>
            <person name="Ye Y."/>
            <person name="Xu Y."/>
            <person name="Zhou H."/>
            <person name="Xiong C."/>
            <person name="Li S."/>
            <person name="Yu J."/>
            <person name="Hong S."/>
            <person name="Yu X."/>
            <person name="Zou P."/>
            <person name="Chen C."/>
            <person name="Chang X."/>
            <person name="Wang W."/>
            <person name="Lv Y."/>
            <person name="Sun Y."/>
            <person name="Ma L."/>
            <person name="Shen B."/>
            <person name="Zhu C."/>
        </authorList>
    </citation>
    <scope>NUCLEOTIDE SEQUENCE [LARGE SCALE GENOMIC DNA]</scope>
</reference>
<dbReference type="OMA" id="LIEEDDC"/>
<dbReference type="STRING" id="74873.A0A084VR04"/>
<dbReference type="PROSITE" id="PS50168">
    <property type="entry name" value="DED"/>
    <property type="match status" value="1"/>
</dbReference>
<dbReference type="OrthoDB" id="100767at2759"/>
<dbReference type="AlphaFoldDB" id="A0A084VR04"/>
<protein>
    <submittedName>
        <fullName evidence="3">AGAP007173-PA-like protein</fullName>
    </submittedName>
</protein>
<name>A0A084VR04_ANOSI</name>
<feature type="domain" description="DED" evidence="2">
    <location>
        <begin position="17"/>
        <end position="97"/>
    </location>
</feature>
<dbReference type="Proteomes" id="UP000030765">
    <property type="component" value="Unassembled WGS sequence"/>
</dbReference>